<sequence length="66" mass="6862">MIKELTGALSLTVCALRIAKAITSSAGDRDSNSDASSSTPLTKILGVIPTLSSRRSRDGEAEARIT</sequence>
<organism evidence="1">
    <name type="scientific">freshwater metagenome</name>
    <dbReference type="NCBI Taxonomy" id="449393"/>
    <lineage>
        <taxon>unclassified sequences</taxon>
        <taxon>metagenomes</taxon>
        <taxon>ecological metagenomes</taxon>
    </lineage>
</organism>
<dbReference type="EMBL" id="CAEZTW010000041">
    <property type="protein sequence ID" value="CAB4579442.1"/>
    <property type="molecule type" value="Genomic_DNA"/>
</dbReference>
<accession>A0A6J6ESG1</accession>
<dbReference type="AlphaFoldDB" id="A0A6J6ESG1"/>
<proteinExistence type="predicted"/>
<protein>
    <submittedName>
        <fullName evidence="1">Unannotated protein</fullName>
    </submittedName>
</protein>
<evidence type="ECO:0000313" key="1">
    <source>
        <dbReference type="EMBL" id="CAB4579442.1"/>
    </source>
</evidence>
<gene>
    <name evidence="1" type="ORF">UFOPK1766_00356</name>
</gene>
<name>A0A6J6ESG1_9ZZZZ</name>
<reference evidence="1" key="1">
    <citation type="submission" date="2020-05" db="EMBL/GenBank/DDBJ databases">
        <authorList>
            <person name="Chiriac C."/>
            <person name="Salcher M."/>
            <person name="Ghai R."/>
            <person name="Kavagutti S V."/>
        </authorList>
    </citation>
    <scope>NUCLEOTIDE SEQUENCE</scope>
</reference>